<dbReference type="SUPFAM" id="SSF51316">
    <property type="entry name" value="Mss4-like"/>
    <property type="match status" value="1"/>
</dbReference>
<dbReference type="PANTHER" id="PTHR33337">
    <property type="entry name" value="GFA DOMAIN-CONTAINING PROTEIN"/>
    <property type="match status" value="1"/>
</dbReference>
<keyword evidence="4" id="KW-0456">Lyase</keyword>
<comment type="similarity">
    <text evidence="1">Belongs to the Gfa family.</text>
</comment>
<dbReference type="GO" id="GO:0046872">
    <property type="term" value="F:metal ion binding"/>
    <property type="evidence" value="ECO:0007669"/>
    <property type="project" value="UniProtKB-KW"/>
</dbReference>
<sequence length="208" mass="22792">MEQPQSSKRFPLAGQAKDGFSNENEATATCYCGAVQLKFAITAPGFVGTFMCHCSDCRKITASVITTAFIVRNSHLEHLRGQDNLTIYTQSSTIASGNDMSNFFCKTCGTLMYRRGICAPDCSLLRTGTVDDFTLHETVLKPTVENFAENRVCWLKELEGARQYIGQAPLKTNKASIAKLYMVSSFAMRIKPRAANNVYASDSGGHSS</sequence>
<keyword evidence="7" id="KW-1185">Reference proteome</keyword>
<dbReference type="Gene3D" id="3.90.1590.10">
    <property type="entry name" value="glutathione-dependent formaldehyde- activating enzyme (gfa)"/>
    <property type="match status" value="1"/>
</dbReference>
<evidence type="ECO:0000259" key="5">
    <source>
        <dbReference type="PROSITE" id="PS51891"/>
    </source>
</evidence>
<evidence type="ECO:0000256" key="1">
    <source>
        <dbReference type="ARBA" id="ARBA00005495"/>
    </source>
</evidence>
<keyword evidence="2" id="KW-0479">Metal-binding</keyword>
<protein>
    <recommendedName>
        <fullName evidence="5">CENP-V/GFA domain-containing protein</fullName>
    </recommendedName>
</protein>
<proteinExistence type="inferred from homology"/>
<organism evidence="6 7">
    <name type="scientific">Naganishia liquefaciens</name>
    <dbReference type="NCBI Taxonomy" id="104408"/>
    <lineage>
        <taxon>Eukaryota</taxon>
        <taxon>Fungi</taxon>
        <taxon>Dikarya</taxon>
        <taxon>Basidiomycota</taxon>
        <taxon>Agaricomycotina</taxon>
        <taxon>Tremellomycetes</taxon>
        <taxon>Filobasidiales</taxon>
        <taxon>Filobasidiaceae</taxon>
        <taxon>Naganishia</taxon>
    </lineage>
</organism>
<dbReference type="InterPro" id="IPR006913">
    <property type="entry name" value="CENP-V/GFA"/>
</dbReference>
<name>A0A8H3U0L0_9TREE</name>
<comment type="caution">
    <text evidence="6">The sequence shown here is derived from an EMBL/GenBank/DDBJ whole genome shotgun (WGS) entry which is preliminary data.</text>
</comment>
<dbReference type="GO" id="GO:0016846">
    <property type="term" value="F:carbon-sulfur lyase activity"/>
    <property type="evidence" value="ECO:0007669"/>
    <property type="project" value="InterPro"/>
</dbReference>
<reference evidence="6" key="1">
    <citation type="submission" date="2020-07" db="EMBL/GenBank/DDBJ databases">
        <title>Draft Genome Sequence of a Deep-Sea Yeast, Naganishia (Cryptococcus) liquefaciens strain N6.</title>
        <authorList>
            <person name="Han Y.W."/>
            <person name="Kajitani R."/>
            <person name="Morimoto H."/>
            <person name="Parhat M."/>
            <person name="Tsubouchi H."/>
            <person name="Bakenova O."/>
            <person name="Ogata M."/>
            <person name="Argunhan B."/>
            <person name="Aoki R."/>
            <person name="Kajiwara S."/>
            <person name="Itoh T."/>
            <person name="Iwasaki H."/>
        </authorList>
    </citation>
    <scope>NUCLEOTIDE SEQUENCE</scope>
    <source>
        <strain evidence="6">N6</strain>
    </source>
</reference>
<dbReference type="OrthoDB" id="428768at2759"/>
<dbReference type="PANTHER" id="PTHR33337:SF8">
    <property type="entry name" value="CENP-V_GFA DOMAIN-CONTAINING PROTEIN"/>
    <property type="match status" value="1"/>
</dbReference>
<gene>
    <name evidence="6" type="ORF">NliqN6_6675</name>
</gene>
<dbReference type="PROSITE" id="PS51891">
    <property type="entry name" value="CENP_V_GFA"/>
    <property type="match status" value="1"/>
</dbReference>
<evidence type="ECO:0000256" key="2">
    <source>
        <dbReference type="ARBA" id="ARBA00022723"/>
    </source>
</evidence>
<feature type="domain" description="CENP-V/GFA" evidence="5">
    <location>
        <begin position="26"/>
        <end position="144"/>
    </location>
</feature>
<evidence type="ECO:0000313" key="6">
    <source>
        <dbReference type="EMBL" id="GHJ90273.1"/>
    </source>
</evidence>
<dbReference type="AlphaFoldDB" id="A0A8H3U0L0"/>
<evidence type="ECO:0000313" key="7">
    <source>
        <dbReference type="Proteomes" id="UP000620104"/>
    </source>
</evidence>
<keyword evidence="3" id="KW-0862">Zinc</keyword>
<accession>A0A8H3U0L0</accession>
<dbReference type="InterPro" id="IPR011057">
    <property type="entry name" value="Mss4-like_sf"/>
</dbReference>
<dbReference type="Pfam" id="PF04828">
    <property type="entry name" value="GFA"/>
    <property type="match status" value="1"/>
</dbReference>
<evidence type="ECO:0000256" key="3">
    <source>
        <dbReference type="ARBA" id="ARBA00022833"/>
    </source>
</evidence>
<dbReference type="Proteomes" id="UP000620104">
    <property type="component" value="Unassembled WGS sequence"/>
</dbReference>
<evidence type="ECO:0000256" key="4">
    <source>
        <dbReference type="ARBA" id="ARBA00023239"/>
    </source>
</evidence>
<dbReference type="EMBL" id="BLZA01000057">
    <property type="protein sequence ID" value="GHJ90273.1"/>
    <property type="molecule type" value="Genomic_DNA"/>
</dbReference>